<dbReference type="AlphaFoldDB" id="A0A8J7MAE2"/>
<evidence type="ECO:0000256" key="8">
    <source>
        <dbReference type="ARBA" id="ARBA00022842"/>
    </source>
</evidence>
<evidence type="ECO:0000313" key="18">
    <source>
        <dbReference type="EMBL" id="MBK1789879.1"/>
    </source>
</evidence>
<dbReference type="InterPro" id="IPR047127">
    <property type="entry name" value="MutT-like"/>
</dbReference>
<evidence type="ECO:0000313" key="19">
    <source>
        <dbReference type="Proteomes" id="UP000624703"/>
    </source>
</evidence>
<dbReference type="InterPro" id="IPR015797">
    <property type="entry name" value="NUDIX_hydrolase-like_dom_sf"/>
</dbReference>
<evidence type="ECO:0000256" key="9">
    <source>
        <dbReference type="ARBA" id="ARBA00023204"/>
    </source>
</evidence>
<keyword evidence="7" id="KW-0378">Hydrolase</keyword>
<comment type="similarity">
    <text evidence="2">Belongs to the Nudix hydrolase family.</text>
</comment>
<dbReference type="PROSITE" id="PS51462">
    <property type="entry name" value="NUDIX"/>
    <property type="match status" value="1"/>
</dbReference>
<dbReference type="GO" id="GO:0006260">
    <property type="term" value="P:DNA replication"/>
    <property type="evidence" value="ECO:0007669"/>
    <property type="project" value="UniProtKB-KW"/>
</dbReference>
<dbReference type="PANTHER" id="PTHR47707">
    <property type="entry name" value="8-OXO-DGTP DIPHOSPHATASE"/>
    <property type="match status" value="1"/>
</dbReference>
<dbReference type="EC" id="3.6.1.55" evidence="12"/>
<evidence type="ECO:0000256" key="1">
    <source>
        <dbReference type="ARBA" id="ARBA00001946"/>
    </source>
</evidence>
<evidence type="ECO:0000256" key="16">
    <source>
        <dbReference type="ARBA" id="ARBA00042798"/>
    </source>
</evidence>
<accession>A0A8J7MAE2</accession>
<dbReference type="Pfam" id="PF14815">
    <property type="entry name" value="NUDIX_4"/>
    <property type="match status" value="1"/>
</dbReference>
<dbReference type="InterPro" id="IPR029119">
    <property type="entry name" value="MutY_C"/>
</dbReference>
<comment type="caution">
    <text evidence="18">The sequence shown here is derived from an EMBL/GenBank/DDBJ whole genome shotgun (WGS) entry which is preliminary data.</text>
</comment>
<evidence type="ECO:0000256" key="14">
    <source>
        <dbReference type="ARBA" id="ARBA00041592"/>
    </source>
</evidence>
<sequence length="141" mass="15917">MLMVEVVCAIIVNEKNQYLACQRASHQSNAGTWEFPGGKIDDGESQQVALEREIAEELDCDMAIFRPLQPVTHSYPHIKIRLWPYYCRQLASQPQALEHAQLKWLEIEQLSGLDWSAADAKIVEEVLQDGGLTPVKTEPLS</sequence>
<dbReference type="CDD" id="cd03425">
    <property type="entry name" value="NUDIX_MutT_NudA_like"/>
    <property type="match status" value="1"/>
</dbReference>
<evidence type="ECO:0000256" key="3">
    <source>
        <dbReference type="ARBA" id="ARBA00022457"/>
    </source>
</evidence>
<dbReference type="PANTHER" id="PTHR47707:SF1">
    <property type="entry name" value="NUDIX HYDROLASE FAMILY PROTEIN"/>
    <property type="match status" value="1"/>
</dbReference>
<evidence type="ECO:0000256" key="6">
    <source>
        <dbReference type="ARBA" id="ARBA00022763"/>
    </source>
</evidence>
<evidence type="ECO:0000256" key="4">
    <source>
        <dbReference type="ARBA" id="ARBA00022705"/>
    </source>
</evidence>
<keyword evidence="3" id="KW-0515">Mutator protein</keyword>
<feature type="domain" description="Nudix hydrolase" evidence="17">
    <location>
        <begin position="2"/>
        <end position="128"/>
    </location>
</feature>
<comment type="cofactor">
    <cofactor evidence="1">
        <name>Mg(2+)</name>
        <dbReference type="ChEBI" id="CHEBI:18420"/>
    </cofactor>
</comment>
<evidence type="ECO:0000256" key="15">
    <source>
        <dbReference type="ARBA" id="ARBA00041979"/>
    </source>
</evidence>
<comment type="catalytic activity">
    <reaction evidence="10">
        <text>8-oxo-dGTP + H2O = 8-oxo-dGMP + diphosphate + H(+)</text>
        <dbReference type="Rhea" id="RHEA:31575"/>
        <dbReference type="ChEBI" id="CHEBI:15377"/>
        <dbReference type="ChEBI" id="CHEBI:15378"/>
        <dbReference type="ChEBI" id="CHEBI:33019"/>
        <dbReference type="ChEBI" id="CHEBI:63224"/>
        <dbReference type="ChEBI" id="CHEBI:77896"/>
        <dbReference type="EC" id="3.6.1.55"/>
    </reaction>
</comment>
<dbReference type="GO" id="GO:0035539">
    <property type="term" value="F:8-oxo-7,8-dihydrodeoxyguanosine triphosphate pyrophosphatase activity"/>
    <property type="evidence" value="ECO:0007669"/>
    <property type="project" value="UniProtKB-EC"/>
</dbReference>
<keyword evidence="6" id="KW-0227">DNA damage</keyword>
<keyword evidence="9" id="KW-0234">DNA repair</keyword>
<dbReference type="GO" id="GO:0044715">
    <property type="term" value="F:8-oxo-dGDP phosphatase activity"/>
    <property type="evidence" value="ECO:0007669"/>
    <property type="project" value="TreeGrafter"/>
</dbReference>
<reference evidence="18" key="1">
    <citation type="submission" date="2021-01" db="EMBL/GenBank/DDBJ databases">
        <title>Modified the classification status of verrucomicrobia.</title>
        <authorList>
            <person name="Feng X."/>
        </authorList>
    </citation>
    <scope>NUCLEOTIDE SEQUENCE</scope>
    <source>
        <strain evidence="18">_KCTC 22039</strain>
    </source>
</reference>
<dbReference type="GO" id="GO:0044716">
    <property type="term" value="F:8-oxo-GDP phosphatase activity"/>
    <property type="evidence" value="ECO:0007669"/>
    <property type="project" value="TreeGrafter"/>
</dbReference>
<dbReference type="GO" id="GO:0006281">
    <property type="term" value="P:DNA repair"/>
    <property type="evidence" value="ECO:0007669"/>
    <property type="project" value="UniProtKB-KW"/>
</dbReference>
<dbReference type="Gene3D" id="3.90.79.10">
    <property type="entry name" value="Nucleoside Triphosphate Pyrophosphohydrolase"/>
    <property type="match status" value="1"/>
</dbReference>
<evidence type="ECO:0000259" key="17">
    <source>
        <dbReference type="PROSITE" id="PS51462"/>
    </source>
</evidence>
<evidence type="ECO:0000256" key="7">
    <source>
        <dbReference type="ARBA" id="ARBA00022801"/>
    </source>
</evidence>
<proteinExistence type="inferred from homology"/>
<evidence type="ECO:0000256" key="13">
    <source>
        <dbReference type="ARBA" id="ARBA00040794"/>
    </source>
</evidence>
<comment type="catalytic activity">
    <reaction evidence="11">
        <text>8-oxo-GTP + H2O = 8-oxo-GMP + diphosphate + H(+)</text>
        <dbReference type="Rhea" id="RHEA:67616"/>
        <dbReference type="ChEBI" id="CHEBI:15377"/>
        <dbReference type="ChEBI" id="CHEBI:15378"/>
        <dbReference type="ChEBI" id="CHEBI:33019"/>
        <dbReference type="ChEBI" id="CHEBI:143553"/>
        <dbReference type="ChEBI" id="CHEBI:145694"/>
    </reaction>
</comment>
<evidence type="ECO:0000256" key="10">
    <source>
        <dbReference type="ARBA" id="ARBA00035861"/>
    </source>
</evidence>
<name>A0A8J7MAE2_9BACT</name>
<keyword evidence="8" id="KW-0460">Magnesium</keyword>
<keyword evidence="5" id="KW-0479">Metal-binding</keyword>
<dbReference type="GO" id="GO:0008413">
    <property type="term" value="F:8-oxo-7,8-dihydroguanosine triphosphate pyrophosphatase activity"/>
    <property type="evidence" value="ECO:0007669"/>
    <property type="project" value="TreeGrafter"/>
</dbReference>
<keyword evidence="4" id="KW-0235">DNA replication</keyword>
<organism evidence="18 19">
    <name type="scientific">Persicirhabdus sediminis</name>
    <dbReference type="NCBI Taxonomy" id="454144"/>
    <lineage>
        <taxon>Bacteria</taxon>
        <taxon>Pseudomonadati</taxon>
        <taxon>Verrucomicrobiota</taxon>
        <taxon>Verrucomicrobiia</taxon>
        <taxon>Verrucomicrobiales</taxon>
        <taxon>Verrucomicrobiaceae</taxon>
        <taxon>Persicirhabdus</taxon>
    </lineage>
</organism>
<evidence type="ECO:0000256" key="2">
    <source>
        <dbReference type="ARBA" id="ARBA00005582"/>
    </source>
</evidence>
<dbReference type="Proteomes" id="UP000624703">
    <property type="component" value="Unassembled WGS sequence"/>
</dbReference>
<dbReference type="GO" id="GO:0046872">
    <property type="term" value="F:metal ion binding"/>
    <property type="evidence" value="ECO:0007669"/>
    <property type="project" value="UniProtKB-KW"/>
</dbReference>
<gene>
    <name evidence="18" type="ORF">JIN82_01785</name>
</gene>
<evidence type="ECO:0000256" key="5">
    <source>
        <dbReference type="ARBA" id="ARBA00022723"/>
    </source>
</evidence>
<evidence type="ECO:0000256" key="11">
    <source>
        <dbReference type="ARBA" id="ARBA00036904"/>
    </source>
</evidence>
<evidence type="ECO:0000256" key="12">
    <source>
        <dbReference type="ARBA" id="ARBA00038905"/>
    </source>
</evidence>
<dbReference type="SUPFAM" id="SSF55811">
    <property type="entry name" value="Nudix"/>
    <property type="match status" value="1"/>
</dbReference>
<dbReference type="EMBL" id="JAENIM010000009">
    <property type="protein sequence ID" value="MBK1789879.1"/>
    <property type="molecule type" value="Genomic_DNA"/>
</dbReference>
<keyword evidence="19" id="KW-1185">Reference proteome</keyword>
<dbReference type="InterPro" id="IPR000086">
    <property type="entry name" value="NUDIX_hydrolase_dom"/>
</dbReference>
<protein>
    <recommendedName>
        <fullName evidence="13">8-oxo-dGTP diphosphatase</fullName>
        <ecNumber evidence="12">3.6.1.55</ecNumber>
    </recommendedName>
    <alternativeName>
        <fullName evidence="16">7,8-dihydro-8-oxoguanine-triphosphatase</fullName>
    </alternativeName>
    <alternativeName>
        <fullName evidence="15">Mutator protein MutT</fullName>
    </alternativeName>
    <alternativeName>
        <fullName evidence="14">dGTP pyrophosphohydrolase</fullName>
    </alternativeName>
</protein>